<gene>
    <name evidence="3" type="ORF">SPHA_56632</name>
</gene>
<dbReference type="EMBL" id="CAHIKZ030003762">
    <property type="protein sequence ID" value="CAE1303926.1"/>
    <property type="molecule type" value="Genomic_DNA"/>
</dbReference>
<dbReference type="AlphaFoldDB" id="A0A812DMY8"/>
<dbReference type="GO" id="GO:0005634">
    <property type="term" value="C:nucleus"/>
    <property type="evidence" value="ECO:0007669"/>
    <property type="project" value="TreeGrafter"/>
</dbReference>
<dbReference type="InterPro" id="IPR039128">
    <property type="entry name" value="TRIP4-like"/>
</dbReference>
<proteinExistence type="predicted"/>
<dbReference type="Pfam" id="PF23134">
    <property type="entry name" value="TRIP4_3rd"/>
    <property type="match status" value="1"/>
</dbReference>
<comment type="caution">
    <text evidence="3">The sequence shown here is derived from an EMBL/GenBank/DDBJ whole genome shotgun (WGS) entry which is preliminary data.</text>
</comment>
<dbReference type="GO" id="GO:0045893">
    <property type="term" value="P:positive regulation of DNA-templated transcription"/>
    <property type="evidence" value="ECO:0007669"/>
    <property type="project" value="TreeGrafter"/>
</dbReference>
<sequence>MEHWICVELSKLGVDVTEENARYIIAMEGDQDMEDYLFDLLDKSDPKEGAGVCLFCGNLVCSKEQQKILSEGTKRSEKLHQTLMKDSDKVLQQINNQILQISKNSASYAESEEFSKAIEYKNRLLDYDKTSVKRTHVIDDDADYFSSDSQWLSKSEREALERCEEELRQIRFQSRREVKVTFDFAGRRILDANENNAFSLNNMYEDQKTAALEAKQIALIDTKDDNFLPRDLVNPAVNMHVPQV</sequence>
<keyword evidence="4" id="KW-1185">Reference proteome</keyword>
<feature type="domain" description="Activating signal cointegrator 1 N-terminal" evidence="2">
    <location>
        <begin position="2"/>
        <end position="48"/>
    </location>
</feature>
<dbReference type="PANTHER" id="PTHR12963:SF4">
    <property type="entry name" value="ACTIVATING SIGNAL COINTEGRATOR 1"/>
    <property type="match status" value="1"/>
</dbReference>
<evidence type="ECO:0000259" key="1">
    <source>
        <dbReference type="Pfam" id="PF23134"/>
    </source>
</evidence>
<dbReference type="Pfam" id="PF23135">
    <property type="entry name" value="TRI4_N"/>
    <property type="match status" value="1"/>
</dbReference>
<protein>
    <submittedName>
        <fullName evidence="3">TRIP4</fullName>
    </submittedName>
</protein>
<evidence type="ECO:0000313" key="3">
    <source>
        <dbReference type="EMBL" id="CAE1303926.1"/>
    </source>
</evidence>
<dbReference type="InterPro" id="IPR056994">
    <property type="entry name" value="TRI4_N"/>
</dbReference>
<dbReference type="OrthoDB" id="338816at2759"/>
<accession>A0A812DMY8</accession>
<dbReference type="Proteomes" id="UP000597762">
    <property type="component" value="Unassembled WGS sequence"/>
</dbReference>
<evidence type="ECO:0000259" key="2">
    <source>
        <dbReference type="Pfam" id="PF23135"/>
    </source>
</evidence>
<dbReference type="InterPro" id="IPR056993">
    <property type="entry name" value="TRIP4_3rd_dom"/>
</dbReference>
<dbReference type="PANTHER" id="PTHR12963">
    <property type="entry name" value="THYROID RECEPTOR INTERACTING PROTEIN RELATED"/>
    <property type="match status" value="1"/>
</dbReference>
<evidence type="ECO:0000313" key="4">
    <source>
        <dbReference type="Proteomes" id="UP000597762"/>
    </source>
</evidence>
<name>A0A812DMY8_ACAPH</name>
<organism evidence="3 4">
    <name type="scientific">Acanthosepion pharaonis</name>
    <name type="common">Pharaoh cuttlefish</name>
    <name type="synonym">Sepia pharaonis</name>
    <dbReference type="NCBI Taxonomy" id="158019"/>
    <lineage>
        <taxon>Eukaryota</taxon>
        <taxon>Metazoa</taxon>
        <taxon>Spiralia</taxon>
        <taxon>Lophotrochozoa</taxon>
        <taxon>Mollusca</taxon>
        <taxon>Cephalopoda</taxon>
        <taxon>Coleoidea</taxon>
        <taxon>Decapodiformes</taxon>
        <taxon>Sepiida</taxon>
        <taxon>Sepiina</taxon>
        <taxon>Sepiidae</taxon>
        <taxon>Acanthosepion</taxon>
    </lineage>
</organism>
<reference evidence="3" key="1">
    <citation type="submission" date="2021-01" db="EMBL/GenBank/DDBJ databases">
        <authorList>
            <person name="Li R."/>
            <person name="Bekaert M."/>
        </authorList>
    </citation>
    <scope>NUCLEOTIDE SEQUENCE</scope>
    <source>
        <strain evidence="3">Farmed</strain>
    </source>
</reference>
<feature type="domain" description="Activating signal cointegrator 1 third" evidence="1">
    <location>
        <begin position="140"/>
        <end position="191"/>
    </location>
</feature>